<gene>
    <name evidence="2" type="ORF">AQUSIP_07160</name>
</gene>
<organism evidence="2 3">
    <name type="scientific">Aquicella siphonis</name>
    <dbReference type="NCBI Taxonomy" id="254247"/>
    <lineage>
        <taxon>Bacteria</taxon>
        <taxon>Pseudomonadati</taxon>
        <taxon>Pseudomonadota</taxon>
        <taxon>Gammaproteobacteria</taxon>
        <taxon>Legionellales</taxon>
        <taxon>Coxiellaceae</taxon>
        <taxon>Aquicella</taxon>
    </lineage>
</organism>
<reference evidence="2 3" key="1">
    <citation type="submission" date="2019-08" db="EMBL/GenBank/DDBJ databases">
        <authorList>
            <person name="Guy L."/>
        </authorList>
    </citation>
    <scope>NUCLEOTIDE SEQUENCE [LARGE SCALE GENOMIC DNA]</scope>
    <source>
        <strain evidence="2 3">SGT-108</strain>
    </source>
</reference>
<dbReference type="EMBL" id="LR699119">
    <property type="protein sequence ID" value="VVC75426.1"/>
    <property type="molecule type" value="Genomic_DNA"/>
</dbReference>
<keyword evidence="1" id="KW-0732">Signal</keyword>
<dbReference type="KEGG" id="asip:AQUSIP_07160"/>
<sequence>MFKKGFSTLFYFLTIFLTAATVYADDKTGWNNSRRYMAKGICESNYKDMCSGKGVCDTGGVVSKCNTGCGQIPGGWYTFSYYCSPPPANVCTGNTVTKNYNYPDQSCDVYCTGWGVHYCFILDGTFKQCTYGNDPGYCMCGEIIGTTPGCTPVPPDGGENVKQ</sequence>
<proteinExistence type="predicted"/>
<dbReference type="Proteomes" id="UP000324194">
    <property type="component" value="Chromosome 1"/>
</dbReference>
<evidence type="ECO:0000256" key="1">
    <source>
        <dbReference type="SAM" id="SignalP"/>
    </source>
</evidence>
<protein>
    <submittedName>
        <fullName evidence="2">Uncharacterized protein</fullName>
    </submittedName>
</protein>
<accession>A0A5E4PGE8</accession>
<evidence type="ECO:0000313" key="3">
    <source>
        <dbReference type="Proteomes" id="UP000324194"/>
    </source>
</evidence>
<dbReference type="OrthoDB" id="9922802at2"/>
<feature type="chain" id="PRO_5022980661" evidence="1">
    <location>
        <begin position="25"/>
        <end position="163"/>
    </location>
</feature>
<keyword evidence="3" id="KW-1185">Reference proteome</keyword>
<dbReference type="RefSeq" id="WP_148338733.1">
    <property type="nucleotide sequence ID" value="NZ_LR699119.1"/>
</dbReference>
<name>A0A5E4PGE8_9COXI</name>
<feature type="signal peptide" evidence="1">
    <location>
        <begin position="1"/>
        <end position="24"/>
    </location>
</feature>
<evidence type="ECO:0000313" key="2">
    <source>
        <dbReference type="EMBL" id="VVC75426.1"/>
    </source>
</evidence>
<dbReference type="AlphaFoldDB" id="A0A5E4PGE8"/>